<dbReference type="PANTHER" id="PTHR43544">
    <property type="entry name" value="SHORT-CHAIN DEHYDROGENASE/REDUCTASE"/>
    <property type="match status" value="1"/>
</dbReference>
<dbReference type="PANTHER" id="PTHR43544:SF2">
    <property type="entry name" value="OXIDOREDUCTASE"/>
    <property type="match status" value="1"/>
</dbReference>
<dbReference type="Pfam" id="PF13561">
    <property type="entry name" value="adh_short_C2"/>
    <property type="match status" value="1"/>
</dbReference>
<dbReference type="InterPro" id="IPR051468">
    <property type="entry name" value="Fungal_SecMetab_SDRs"/>
</dbReference>
<comment type="caution">
    <text evidence="2">The sequence shown here is derived from an EMBL/GenBank/DDBJ whole genome shotgun (WGS) entry which is preliminary data.</text>
</comment>
<evidence type="ECO:0000256" key="1">
    <source>
        <dbReference type="SAM" id="MobiDB-lite"/>
    </source>
</evidence>
<proteinExistence type="predicted"/>
<keyword evidence="3" id="KW-1185">Reference proteome</keyword>
<gene>
    <name evidence="2" type="ORF">H8L47_09795</name>
</gene>
<dbReference type="SUPFAM" id="SSF51735">
    <property type="entry name" value="NAD(P)-binding Rossmann-fold domains"/>
    <property type="match status" value="1"/>
</dbReference>
<dbReference type="Pfam" id="PF00106">
    <property type="entry name" value="adh_short"/>
    <property type="match status" value="1"/>
</dbReference>
<dbReference type="EMBL" id="JACOFX010000003">
    <property type="protein sequence ID" value="MBC3907858.1"/>
    <property type="molecule type" value="Genomic_DNA"/>
</dbReference>
<organism evidence="2 3">
    <name type="scientific">Undibacterium umbellatum</name>
    <dbReference type="NCBI Taxonomy" id="2762300"/>
    <lineage>
        <taxon>Bacteria</taxon>
        <taxon>Pseudomonadati</taxon>
        <taxon>Pseudomonadota</taxon>
        <taxon>Betaproteobacteria</taxon>
        <taxon>Burkholderiales</taxon>
        <taxon>Oxalobacteraceae</taxon>
        <taxon>Undibacterium</taxon>
    </lineage>
</organism>
<sequence>MHEGGVGSSPTRSHHSAHTPACTNGQTRISAVAFTDEELDIALKVLQLIADEPSQMDDHPRFKTLIAKIQKGAKRGHRQTRADAAKEQLRNARLQTGLVRAQQTAALPLLANEVNGGTLWSQRCYVCKQGFQQLHHFYHSLCPLCAEKNWGKRHQRADLRGRYALVTGGRIKIGFETALRLLRDGAHVIVTTRFPQDAERRFLELPDSGVWAERLSIRALDLRCIPDAEEFADKLCQELPHLDILINNAAQTIKRPREFYAALMAAEPTPWLLEAKTQYLGQLPSYADYFPQQEIDIYGQALDKRPSNSWSQQLHEVSTMELLEVQLVNAVAPFLLTARLKPALLRSPHLRRFVIQASAMEGQFNRSSKTEFHPHTNMAKAALNMMVRTSAQEWARDGIYMNAVDTGWITDEKPYPQAMHVRQTQDFYTPLDIIDGMARLIDPIVRGVNEAETPLFGHFLKDYEPYAW</sequence>
<protein>
    <submittedName>
        <fullName evidence="2">SDR family oxidoreductase</fullName>
    </submittedName>
</protein>
<dbReference type="PRINTS" id="PR00081">
    <property type="entry name" value="GDHRDH"/>
</dbReference>
<dbReference type="Gene3D" id="3.40.50.720">
    <property type="entry name" value="NAD(P)-binding Rossmann-like Domain"/>
    <property type="match status" value="1"/>
</dbReference>
<dbReference type="Proteomes" id="UP000646911">
    <property type="component" value="Unassembled WGS sequence"/>
</dbReference>
<feature type="region of interest" description="Disordered" evidence="1">
    <location>
        <begin position="1"/>
        <end position="23"/>
    </location>
</feature>
<accession>A0ABR6Z7V8</accession>
<evidence type="ECO:0000313" key="3">
    <source>
        <dbReference type="Proteomes" id="UP000646911"/>
    </source>
</evidence>
<evidence type="ECO:0000313" key="2">
    <source>
        <dbReference type="EMBL" id="MBC3907858.1"/>
    </source>
</evidence>
<dbReference type="InterPro" id="IPR002347">
    <property type="entry name" value="SDR_fam"/>
</dbReference>
<dbReference type="InterPro" id="IPR036291">
    <property type="entry name" value="NAD(P)-bd_dom_sf"/>
</dbReference>
<reference evidence="2 3" key="1">
    <citation type="submission" date="2020-08" db="EMBL/GenBank/DDBJ databases">
        <title>Novel species isolated from subtropical streams in China.</title>
        <authorList>
            <person name="Lu H."/>
        </authorList>
    </citation>
    <scope>NUCLEOTIDE SEQUENCE [LARGE SCALE GENOMIC DNA]</scope>
    <source>
        <strain evidence="2 3">NL8W</strain>
    </source>
</reference>
<name>A0ABR6Z7V8_9BURK</name>